<dbReference type="Pfam" id="PF07366">
    <property type="entry name" value="SnoaL"/>
    <property type="match status" value="2"/>
</dbReference>
<keyword evidence="2" id="KW-1185">Reference proteome</keyword>
<protein>
    <submittedName>
        <fullName evidence="1">Ester cyclase</fullName>
    </submittedName>
</protein>
<dbReference type="Proteomes" id="UP001595478">
    <property type="component" value="Unassembled WGS sequence"/>
</dbReference>
<sequence length="339" mass="38257">MISSCQHATNKRVIHTLSKAMYDFNVKEVTQLIKHIFADKPLLQMCYPFETMESLDSWLNDVLLTLHEALPDIERRDNIIISGEASDNGMWVGCNGNYTGTFTKPWLGIPPTGRSVSMRYTEFYRFVDDKIVEMQAIWDIPELMMQAEVWPLSPSIGREWQVPGPATQDGLSLADRCASTSMNSLKIVSDMCTALGNHASGGVDAMRLEEFWHPKCSWYGPAGIGSTRTIAGFRHCHQIPFLNGLPDRGPISENHKFFADNNYVAVTGWPAGMRMTVSDAGWLGIAPGRQKITMRSLDFWRVQNGLIRENWVLIDLLSVYAQLNVDVLARMKEMTSKYI</sequence>
<dbReference type="RefSeq" id="WP_376920615.1">
    <property type="nucleotide sequence ID" value="NZ_JBHRSW010000023.1"/>
</dbReference>
<evidence type="ECO:0000313" key="1">
    <source>
        <dbReference type="EMBL" id="MFC3122482.1"/>
    </source>
</evidence>
<comment type="caution">
    <text evidence="1">The sequence shown here is derived from an EMBL/GenBank/DDBJ whole genome shotgun (WGS) entry which is preliminary data.</text>
</comment>
<gene>
    <name evidence="1" type="ORF">ACFOHL_12705</name>
</gene>
<dbReference type="InterPro" id="IPR032710">
    <property type="entry name" value="NTF2-like_dom_sf"/>
</dbReference>
<accession>A0ABV7FUH0</accession>
<dbReference type="EMBL" id="JBHRSW010000023">
    <property type="protein sequence ID" value="MFC3122482.1"/>
    <property type="molecule type" value="Genomic_DNA"/>
</dbReference>
<dbReference type="Gene3D" id="3.10.450.50">
    <property type="match status" value="2"/>
</dbReference>
<proteinExistence type="predicted"/>
<dbReference type="PANTHER" id="PTHR38436">
    <property type="entry name" value="POLYKETIDE CYCLASE SNOAL-LIKE DOMAIN"/>
    <property type="match status" value="1"/>
</dbReference>
<dbReference type="InterPro" id="IPR009959">
    <property type="entry name" value="Cyclase_SnoaL-like"/>
</dbReference>
<dbReference type="SUPFAM" id="SSF54427">
    <property type="entry name" value="NTF2-like"/>
    <property type="match status" value="2"/>
</dbReference>
<reference evidence="2" key="1">
    <citation type="journal article" date="2019" name="Int. J. Syst. Evol. Microbiol.">
        <title>The Global Catalogue of Microorganisms (GCM) 10K type strain sequencing project: providing services to taxonomists for standard genome sequencing and annotation.</title>
        <authorList>
            <consortium name="The Broad Institute Genomics Platform"/>
            <consortium name="The Broad Institute Genome Sequencing Center for Infectious Disease"/>
            <person name="Wu L."/>
            <person name="Ma J."/>
        </authorList>
    </citation>
    <scope>NUCLEOTIDE SEQUENCE [LARGE SCALE GENOMIC DNA]</scope>
    <source>
        <strain evidence="2">KCTC 52473</strain>
    </source>
</reference>
<name>A0ABV7FUH0_9ALTE</name>
<organism evidence="1 2">
    <name type="scientific">Agaribacter flavus</name>
    <dbReference type="NCBI Taxonomy" id="1902781"/>
    <lineage>
        <taxon>Bacteria</taxon>
        <taxon>Pseudomonadati</taxon>
        <taxon>Pseudomonadota</taxon>
        <taxon>Gammaproteobacteria</taxon>
        <taxon>Alteromonadales</taxon>
        <taxon>Alteromonadaceae</taxon>
        <taxon>Agaribacter</taxon>
    </lineage>
</organism>
<dbReference type="PANTHER" id="PTHR38436:SF1">
    <property type="entry name" value="ESTER CYCLASE"/>
    <property type="match status" value="1"/>
</dbReference>
<evidence type="ECO:0000313" key="2">
    <source>
        <dbReference type="Proteomes" id="UP001595478"/>
    </source>
</evidence>